<dbReference type="Proteomes" id="UP000887572">
    <property type="component" value="Unplaced"/>
</dbReference>
<evidence type="ECO:0000256" key="1">
    <source>
        <dbReference type="ARBA" id="ARBA00004123"/>
    </source>
</evidence>
<keyword evidence="7 11" id="KW-0804">Transcription</keyword>
<feature type="binding site" evidence="14">
    <location>
        <position position="262"/>
    </location>
    <ligand>
        <name>a divalent metal cation</name>
        <dbReference type="ChEBI" id="CHEBI:60240"/>
    </ligand>
</feature>
<evidence type="ECO:0000256" key="2">
    <source>
        <dbReference type="ARBA" id="ARBA00012111"/>
    </source>
</evidence>
<keyword evidence="5 11" id="KW-0156">Chromatin regulator</keyword>
<dbReference type="GO" id="GO:0005737">
    <property type="term" value="C:cytoplasm"/>
    <property type="evidence" value="ECO:0007669"/>
    <property type="project" value="UniProtKB-ARBA"/>
</dbReference>
<feature type="active site" description="Proton acceptor" evidence="12">
    <location>
        <position position="139"/>
    </location>
</feature>
<feature type="compositionally biased region" description="Low complexity" evidence="15">
    <location>
        <begin position="448"/>
        <end position="461"/>
    </location>
</feature>
<keyword evidence="3" id="KW-0678">Repressor</keyword>
<dbReference type="GO" id="GO:0016581">
    <property type="term" value="C:NuRD complex"/>
    <property type="evidence" value="ECO:0007669"/>
    <property type="project" value="TreeGrafter"/>
</dbReference>
<proteinExistence type="inferred from homology"/>
<dbReference type="GO" id="GO:0141221">
    <property type="term" value="F:histone deacetylase activity, hydrolytic mechanism"/>
    <property type="evidence" value="ECO:0007669"/>
    <property type="project" value="UniProtKB-EC"/>
</dbReference>
<dbReference type="FunFam" id="3.40.800.20:FF:000003">
    <property type="entry name" value="Histone deacetylase"/>
    <property type="match status" value="1"/>
</dbReference>
<accession>A0A914GTL0</accession>
<evidence type="ECO:0000256" key="12">
    <source>
        <dbReference type="PIRSR" id="PIRSR037913-1"/>
    </source>
</evidence>
<dbReference type="InterPro" id="IPR023801">
    <property type="entry name" value="His_deacetylse_dom"/>
</dbReference>
<evidence type="ECO:0000256" key="14">
    <source>
        <dbReference type="PIRSR" id="PIRSR037913-3"/>
    </source>
</evidence>
<dbReference type="PRINTS" id="PR01270">
    <property type="entry name" value="HDASUPER"/>
</dbReference>
<protein>
    <recommendedName>
        <fullName evidence="2 11">Histone deacetylase</fullName>
        <ecNumber evidence="2 11">3.5.1.98</ecNumber>
    </recommendedName>
</protein>
<feature type="region of interest" description="Disordered" evidence="15">
    <location>
        <begin position="421"/>
        <end position="497"/>
    </location>
</feature>
<evidence type="ECO:0000256" key="11">
    <source>
        <dbReference type="PIRNR" id="PIRNR037913"/>
    </source>
</evidence>
<feature type="compositionally biased region" description="Basic and acidic residues" evidence="15">
    <location>
        <begin position="421"/>
        <end position="435"/>
    </location>
</feature>
<feature type="binding site" evidence="13">
    <location>
        <position position="301"/>
    </location>
    <ligand>
        <name>substrate</name>
    </ligand>
</feature>
<dbReference type="GO" id="GO:0031507">
    <property type="term" value="P:heterochromatin formation"/>
    <property type="evidence" value="ECO:0007669"/>
    <property type="project" value="TreeGrafter"/>
</dbReference>
<evidence type="ECO:0000313" key="18">
    <source>
        <dbReference type="WBParaSite" id="Gr19_v10_g10637.t1"/>
    </source>
</evidence>
<reference evidence="18" key="1">
    <citation type="submission" date="2022-11" db="UniProtKB">
        <authorList>
            <consortium name="WormBaseParasite"/>
        </authorList>
    </citation>
    <scope>IDENTIFICATION</scope>
</reference>
<keyword evidence="14" id="KW-0479">Metal-binding</keyword>
<evidence type="ECO:0000256" key="15">
    <source>
        <dbReference type="SAM" id="MobiDB-lite"/>
    </source>
</evidence>
<dbReference type="PANTHER" id="PTHR10625">
    <property type="entry name" value="HISTONE DEACETYLASE HDAC1-RELATED"/>
    <property type="match status" value="1"/>
</dbReference>
<evidence type="ECO:0000256" key="8">
    <source>
        <dbReference type="ARBA" id="ARBA00023242"/>
    </source>
</evidence>
<feature type="binding site" evidence="13">
    <location>
        <position position="147"/>
    </location>
    <ligand>
        <name>substrate</name>
    </ligand>
</feature>
<evidence type="ECO:0000256" key="9">
    <source>
        <dbReference type="ARBA" id="ARBA00048287"/>
    </source>
</evidence>
<dbReference type="PANTHER" id="PTHR10625:SF10">
    <property type="entry name" value="HISTONE DEACETYLASE HDAC1"/>
    <property type="match status" value="1"/>
</dbReference>
<keyword evidence="4 11" id="KW-0378">Hydrolase</keyword>
<dbReference type="Pfam" id="PF00850">
    <property type="entry name" value="Hist_deacetyl"/>
    <property type="match status" value="1"/>
</dbReference>
<evidence type="ECO:0000256" key="7">
    <source>
        <dbReference type="ARBA" id="ARBA00023163"/>
    </source>
</evidence>
<organism evidence="17 18">
    <name type="scientific">Globodera rostochiensis</name>
    <name type="common">Golden nematode worm</name>
    <name type="synonym">Heterodera rostochiensis</name>
    <dbReference type="NCBI Taxonomy" id="31243"/>
    <lineage>
        <taxon>Eukaryota</taxon>
        <taxon>Metazoa</taxon>
        <taxon>Ecdysozoa</taxon>
        <taxon>Nematoda</taxon>
        <taxon>Chromadorea</taxon>
        <taxon>Rhabditida</taxon>
        <taxon>Tylenchina</taxon>
        <taxon>Tylenchomorpha</taxon>
        <taxon>Tylenchoidea</taxon>
        <taxon>Heteroderidae</taxon>
        <taxon>Heteroderinae</taxon>
        <taxon>Globodera</taxon>
    </lineage>
</organism>
<dbReference type="GO" id="GO:0140297">
    <property type="term" value="F:DNA-binding transcription factor binding"/>
    <property type="evidence" value="ECO:0007669"/>
    <property type="project" value="UniProtKB-ARBA"/>
</dbReference>
<evidence type="ECO:0000256" key="4">
    <source>
        <dbReference type="ARBA" id="ARBA00022801"/>
    </source>
</evidence>
<evidence type="ECO:0000259" key="16">
    <source>
        <dbReference type="Pfam" id="PF00850"/>
    </source>
</evidence>
<feature type="binding site" evidence="13">
    <location>
        <position position="97"/>
    </location>
    <ligand>
        <name>substrate</name>
    </ligand>
</feature>
<feature type="binding site" evidence="14">
    <location>
        <position position="174"/>
    </location>
    <ligand>
        <name>a divalent metal cation</name>
        <dbReference type="ChEBI" id="CHEBI:60240"/>
    </ligand>
</feature>
<evidence type="ECO:0000256" key="6">
    <source>
        <dbReference type="ARBA" id="ARBA00023015"/>
    </source>
</evidence>
<evidence type="ECO:0000256" key="10">
    <source>
        <dbReference type="ARBA" id="ARBA00061569"/>
    </source>
</evidence>
<feature type="compositionally biased region" description="Basic and acidic residues" evidence="15">
    <location>
        <begin position="467"/>
        <end position="481"/>
    </location>
</feature>
<dbReference type="GO" id="GO:0046872">
    <property type="term" value="F:metal ion binding"/>
    <property type="evidence" value="ECO:0007669"/>
    <property type="project" value="UniProtKB-KW"/>
</dbReference>
<evidence type="ECO:0000256" key="5">
    <source>
        <dbReference type="ARBA" id="ARBA00022853"/>
    </source>
</evidence>
<dbReference type="InterPro" id="IPR003084">
    <property type="entry name" value="HDAC_I/II"/>
</dbReference>
<feature type="binding site" evidence="14">
    <location>
        <position position="176"/>
    </location>
    <ligand>
        <name>a divalent metal cation</name>
        <dbReference type="ChEBI" id="CHEBI:60240"/>
    </ligand>
</feature>
<comment type="similarity">
    <text evidence="10 11">Belongs to the histone deacetylase family. HD Type 1 subfamily.</text>
</comment>
<dbReference type="SUPFAM" id="SSF52768">
    <property type="entry name" value="Arginase/deacetylase"/>
    <property type="match status" value="1"/>
</dbReference>
<feature type="domain" description="Histone deacetylase" evidence="16">
    <location>
        <begin position="26"/>
        <end position="315"/>
    </location>
</feature>
<dbReference type="InterPro" id="IPR023696">
    <property type="entry name" value="Ureohydrolase_dom_sf"/>
</dbReference>
<dbReference type="PIRSF" id="PIRSF037913">
    <property type="entry name" value="His_deacetylse_1"/>
    <property type="match status" value="1"/>
</dbReference>
<comment type="catalytic activity">
    <reaction evidence="9 11">
        <text>N(6)-acetyl-L-lysyl-[histone] + H2O = L-lysyl-[histone] + acetate</text>
        <dbReference type="Rhea" id="RHEA:58196"/>
        <dbReference type="Rhea" id="RHEA-COMP:9845"/>
        <dbReference type="Rhea" id="RHEA-COMP:11338"/>
        <dbReference type="ChEBI" id="CHEBI:15377"/>
        <dbReference type="ChEBI" id="CHEBI:29969"/>
        <dbReference type="ChEBI" id="CHEBI:30089"/>
        <dbReference type="ChEBI" id="CHEBI:61930"/>
        <dbReference type="EC" id="3.5.1.98"/>
    </reaction>
</comment>
<keyword evidence="8 11" id="KW-0539">Nucleus</keyword>
<evidence type="ECO:0000256" key="3">
    <source>
        <dbReference type="ARBA" id="ARBA00022491"/>
    </source>
</evidence>
<dbReference type="InterPro" id="IPR037138">
    <property type="entry name" value="His_deacetylse_dom_sf"/>
</dbReference>
<dbReference type="AlphaFoldDB" id="A0A914GTL0"/>
<dbReference type="Gene3D" id="3.40.800.20">
    <property type="entry name" value="Histone deacetylase domain"/>
    <property type="match status" value="1"/>
</dbReference>
<keyword evidence="17" id="KW-1185">Reference proteome</keyword>
<sequence>MTIHSRKVVAYYYDGDVGNYYYGQGHPMKPHRIRMTHNLLLNYGLYRKMEVFRPKPASLEEMTKYHSDDYMLFLKNIKPDNIADFGRQMQRFNVGEDCPVFDGLFEFCQISSGGSIAAATKINKQHVDIAINWMGGLHHAKKSEASGFCYANDIVLAILELLKYHQRVLYVDIDIHHGDGVEEAFYTTDRVMTVSFHKYGEYFPGTGDLKDVGAGRGRYYAINFPLRDGIDDDTYERIFAPVMEKIIGAYQPSVIVLQCGADSLTGDRLGCFNLTLKGHGKCVEYLKKFNLPLLMLGGGGYTIRNVARCWTYETSVALDAEISNELPYNDYFEYYGPDFKLHVTPSNMPNHNNLEYLDKVKEKIFESLRQIPHAPGVQIHLPEPDAMVIDEEEQLDEANPDHRFPEVLSDKMVEHCNEQFEGEKEGGDERNRDDAASAQKRTAASPLAGSVGSPSSESAEPGPKKTRLVEEQEQKSHKVEEQPTSDETENVTAMEQS</sequence>
<keyword evidence="6 11" id="KW-0805">Transcription regulation</keyword>
<dbReference type="EC" id="3.5.1.98" evidence="2 11"/>
<evidence type="ECO:0000256" key="13">
    <source>
        <dbReference type="PIRSR" id="PIRSR037913-2"/>
    </source>
</evidence>
<comment type="subcellular location">
    <subcellularLocation>
        <location evidence="1 11">Nucleus</location>
    </subcellularLocation>
</comment>
<dbReference type="WBParaSite" id="Gr19_v10_g10637.t1">
    <property type="protein sequence ID" value="Gr19_v10_g10637.t1"/>
    <property type="gene ID" value="Gr19_v10_g10637"/>
</dbReference>
<dbReference type="InterPro" id="IPR000286">
    <property type="entry name" value="HDACs"/>
</dbReference>
<dbReference type="PRINTS" id="PR01271">
    <property type="entry name" value="HISDACETLASE"/>
</dbReference>
<name>A0A914GTL0_GLORO</name>
<evidence type="ECO:0000313" key="17">
    <source>
        <dbReference type="Proteomes" id="UP000887572"/>
    </source>
</evidence>